<keyword evidence="6" id="KW-1185">Reference proteome</keyword>
<evidence type="ECO:0000313" key="5">
    <source>
        <dbReference type="EMBL" id="MFH4973708.1"/>
    </source>
</evidence>
<gene>
    <name evidence="5" type="ORF">AB6A40_000417</name>
</gene>
<keyword evidence="3" id="KW-0812">Transmembrane</keyword>
<evidence type="ECO:0000256" key="2">
    <source>
        <dbReference type="ARBA" id="ARBA00038334"/>
    </source>
</evidence>
<name>A0ABD6EAE3_9BILA</name>
<dbReference type="SUPFAM" id="SSF53474">
    <property type="entry name" value="alpha/beta-Hydrolases"/>
    <property type="match status" value="1"/>
</dbReference>
<evidence type="ECO:0000256" key="1">
    <source>
        <dbReference type="ARBA" id="ARBA00022801"/>
    </source>
</evidence>
<keyword evidence="3" id="KW-0472">Membrane</keyword>
<dbReference type="InterPro" id="IPR000639">
    <property type="entry name" value="Epox_hydrolase-like"/>
</dbReference>
<dbReference type="EMBL" id="JBGFUD010000112">
    <property type="protein sequence ID" value="MFH4973708.1"/>
    <property type="molecule type" value="Genomic_DNA"/>
</dbReference>
<dbReference type="PANTHER" id="PTHR43329">
    <property type="entry name" value="EPOXIDE HYDROLASE"/>
    <property type="match status" value="1"/>
</dbReference>
<evidence type="ECO:0000256" key="3">
    <source>
        <dbReference type="SAM" id="Phobius"/>
    </source>
</evidence>
<organism evidence="5 6">
    <name type="scientific">Gnathostoma spinigerum</name>
    <dbReference type="NCBI Taxonomy" id="75299"/>
    <lineage>
        <taxon>Eukaryota</taxon>
        <taxon>Metazoa</taxon>
        <taxon>Ecdysozoa</taxon>
        <taxon>Nematoda</taxon>
        <taxon>Chromadorea</taxon>
        <taxon>Rhabditida</taxon>
        <taxon>Spirurina</taxon>
        <taxon>Gnathostomatomorpha</taxon>
        <taxon>Gnathostomatoidea</taxon>
        <taxon>Gnathostomatidae</taxon>
        <taxon>Gnathostoma</taxon>
    </lineage>
</organism>
<evidence type="ECO:0000259" key="4">
    <source>
        <dbReference type="Pfam" id="PF00561"/>
    </source>
</evidence>
<keyword evidence="1" id="KW-0378">Hydrolase</keyword>
<dbReference type="GO" id="GO:0004301">
    <property type="term" value="F:epoxide hydrolase activity"/>
    <property type="evidence" value="ECO:0007669"/>
    <property type="project" value="UniProtKB-ARBA"/>
</dbReference>
<reference evidence="5 6" key="1">
    <citation type="submission" date="2024-08" db="EMBL/GenBank/DDBJ databases">
        <title>Gnathostoma spinigerum genome.</title>
        <authorList>
            <person name="Gonzalez-Bertolin B."/>
            <person name="Monzon S."/>
            <person name="Zaballos A."/>
            <person name="Jimenez P."/>
            <person name="Dekumyoy P."/>
            <person name="Varona S."/>
            <person name="Cuesta I."/>
            <person name="Sumanam S."/>
            <person name="Adisakwattana P."/>
            <person name="Gasser R.B."/>
            <person name="Hernandez-Gonzalez A."/>
            <person name="Young N.D."/>
            <person name="Perteguer M.J."/>
        </authorList>
    </citation>
    <scope>NUCLEOTIDE SEQUENCE [LARGE SCALE GENOMIC DNA]</scope>
    <source>
        <strain evidence="5">AL3</strain>
        <tissue evidence="5">Liver</tissue>
    </source>
</reference>
<protein>
    <recommendedName>
        <fullName evidence="4">AB hydrolase-1 domain-containing protein</fullName>
    </recommendedName>
</protein>
<dbReference type="PRINTS" id="PR00111">
    <property type="entry name" value="ABHYDROLASE"/>
</dbReference>
<evidence type="ECO:0000313" key="6">
    <source>
        <dbReference type="Proteomes" id="UP001608902"/>
    </source>
</evidence>
<dbReference type="Gene3D" id="3.40.50.1820">
    <property type="entry name" value="alpha/beta hydrolase"/>
    <property type="match status" value="1"/>
</dbReference>
<dbReference type="InterPro" id="IPR000073">
    <property type="entry name" value="AB_hydrolase_1"/>
</dbReference>
<comment type="similarity">
    <text evidence="2">Belongs to the AB hydrolase superfamily. Epoxide hydrolase family.</text>
</comment>
<dbReference type="Pfam" id="PF00561">
    <property type="entry name" value="Abhydrolase_1"/>
    <property type="match status" value="1"/>
</dbReference>
<dbReference type="Proteomes" id="UP001608902">
    <property type="component" value="Unassembled WGS sequence"/>
</dbReference>
<feature type="transmembrane region" description="Helical" evidence="3">
    <location>
        <begin position="18"/>
        <end position="36"/>
    </location>
</feature>
<dbReference type="AlphaFoldDB" id="A0ABD6EAE3"/>
<sequence length="348" mass="40600">MPGCQYCNPVCNVVRLMGIWSLSAFWSIWTILKLIVEWWKNKETFFVVKEHPKPDVLKGWKEGFAQLSEDIKLHYIEDGDKSKPLMLFVHGFPEFWYSWRFQLRHFREKYHVVAIDMRGYGESSKPTAVSNYDSALLAKDVKECIEALGYQKAIVVAHDWGAAIAWKLATDFPEVIDRLVILNVGHPKAFAECLRKMPSQLLKSWYMFMFQMPLLPEFRMRINDFSMLSEMLRSDYSGIKKKENFTDEDLEAWKYTFSQKGAFTGPINYYRHAMQHLPPTDSPVPMVKPKTLIIWGTADIALDKAMAGMSLQYCEMGQLRYVDGASHWVQQDEPEKVNEFIENFLMEN</sequence>
<comment type="caution">
    <text evidence="5">The sequence shown here is derived from an EMBL/GenBank/DDBJ whole genome shotgun (WGS) entry which is preliminary data.</text>
</comment>
<proteinExistence type="inferred from homology"/>
<feature type="domain" description="AB hydrolase-1" evidence="4">
    <location>
        <begin position="84"/>
        <end position="334"/>
    </location>
</feature>
<accession>A0ABD6EAE3</accession>
<keyword evidence="3" id="KW-1133">Transmembrane helix</keyword>
<dbReference type="InterPro" id="IPR029058">
    <property type="entry name" value="AB_hydrolase_fold"/>
</dbReference>
<dbReference type="PRINTS" id="PR00412">
    <property type="entry name" value="EPOXHYDRLASE"/>
</dbReference>